<keyword evidence="5" id="KW-1185">Reference proteome</keyword>
<dbReference type="Gene3D" id="3.30.497.10">
    <property type="entry name" value="Antithrombin, subunit I, domain 2"/>
    <property type="match status" value="1"/>
</dbReference>
<name>A0A2P6P9K1_ROSCH</name>
<dbReference type="InterPro" id="IPR036186">
    <property type="entry name" value="Serpin_sf"/>
</dbReference>
<protein>
    <submittedName>
        <fullName evidence="4">Putative Serpin family protein</fullName>
    </submittedName>
</protein>
<dbReference type="GO" id="GO:0004867">
    <property type="term" value="F:serine-type endopeptidase inhibitor activity"/>
    <property type="evidence" value="ECO:0007669"/>
    <property type="project" value="InterPro"/>
</dbReference>
<dbReference type="PANTHER" id="PTHR11461">
    <property type="entry name" value="SERINE PROTEASE INHIBITOR, SERPIN"/>
    <property type="match status" value="1"/>
</dbReference>
<dbReference type="PANTHER" id="PTHR11461:SF211">
    <property type="entry name" value="GH10112P-RELATED"/>
    <property type="match status" value="1"/>
</dbReference>
<dbReference type="GO" id="GO:0005615">
    <property type="term" value="C:extracellular space"/>
    <property type="evidence" value="ECO:0007669"/>
    <property type="project" value="InterPro"/>
</dbReference>
<comment type="caution">
    <text evidence="4">The sequence shown here is derived from an EMBL/GenBank/DDBJ whole genome shotgun (WGS) entry which is preliminary data.</text>
</comment>
<dbReference type="Gene3D" id="2.30.39.10">
    <property type="entry name" value="Alpha-1-antitrypsin, domain 1"/>
    <property type="match status" value="1"/>
</dbReference>
<dbReference type="InterPro" id="IPR042185">
    <property type="entry name" value="Serpin_sf_2"/>
</dbReference>
<dbReference type="STRING" id="74649.A0A2P6P9K1"/>
<reference evidence="4 5" key="1">
    <citation type="journal article" date="2018" name="Nat. Genet.">
        <title>The Rosa genome provides new insights in the design of modern roses.</title>
        <authorList>
            <person name="Bendahmane M."/>
        </authorList>
    </citation>
    <scope>NUCLEOTIDE SEQUENCE [LARGE SCALE GENOMIC DNA]</scope>
    <source>
        <strain evidence="5">cv. Old Blush</strain>
    </source>
</reference>
<dbReference type="EMBL" id="PDCK01000045">
    <property type="protein sequence ID" value="PRQ18610.1"/>
    <property type="molecule type" value="Genomic_DNA"/>
</dbReference>
<dbReference type="Pfam" id="PF00079">
    <property type="entry name" value="Serpin"/>
    <property type="match status" value="1"/>
</dbReference>
<dbReference type="Gramene" id="PRQ18610">
    <property type="protein sequence ID" value="PRQ18610"/>
    <property type="gene ID" value="RchiOBHm_Chr7g0207951"/>
</dbReference>
<evidence type="ECO:0000259" key="3">
    <source>
        <dbReference type="SMART" id="SM00093"/>
    </source>
</evidence>
<comment type="similarity">
    <text evidence="1 2">Belongs to the serpin family.</text>
</comment>
<proteinExistence type="inferred from homology"/>
<dbReference type="SMART" id="SM00093">
    <property type="entry name" value="SERPIN"/>
    <property type="match status" value="1"/>
</dbReference>
<accession>A0A2P6P9K1</accession>
<feature type="domain" description="Serpin" evidence="3">
    <location>
        <begin position="81"/>
        <end position="437"/>
    </location>
</feature>
<dbReference type="InterPro" id="IPR023796">
    <property type="entry name" value="Serpin_dom"/>
</dbReference>
<evidence type="ECO:0000313" key="5">
    <source>
        <dbReference type="Proteomes" id="UP000238479"/>
    </source>
</evidence>
<sequence length="441" mass="49054">MTAFRSRTLTSLFKVHRFPPLCFTSLIPSRNNIQTPTTTCFTKTLCTSPAHHGIGSSSDEEEIVINKPKVEYRRNQTNIALGITKKLLLNEAKDSNLVCAPLSIQVVLSLLNSKTNSTFDDRALASELAARVFADGSQKGGPRVSCANGLWVDESVHLEPSLEQAVGSAYNSALHRVDFKTEYEEVRTRVNSWVEEETNGLIKGVLSPGSVNSLTRLLFANALYFKGDWADKFAASLTKKYDFHLLNGNPVKAVPFMTSCRERQYISEFDGFKVLKLLYRTGKDKRLYSMCLFLPDAKDGLPAMVERLNSECGLRSHIPYSKQRVGEFRIPKFKFSFDFAAARVLKELGLLGGLTEEVKSRVGEPLYIPSIYQKAVIEVNEEGTEAAAVTFGVEMSAASPCPPKPKVIDFVADHPFMFVIREEVTETVLFIGYVLNPLLKG</sequence>
<evidence type="ECO:0000256" key="1">
    <source>
        <dbReference type="ARBA" id="ARBA00009500"/>
    </source>
</evidence>
<dbReference type="AlphaFoldDB" id="A0A2P6P9K1"/>
<evidence type="ECO:0000313" key="4">
    <source>
        <dbReference type="EMBL" id="PRQ18610.1"/>
    </source>
</evidence>
<dbReference type="InterPro" id="IPR000215">
    <property type="entry name" value="Serpin_fam"/>
</dbReference>
<dbReference type="Proteomes" id="UP000238479">
    <property type="component" value="Chromosome 7"/>
</dbReference>
<dbReference type="OMA" id="MTKGHIR"/>
<dbReference type="CDD" id="cd02043">
    <property type="entry name" value="serpinP_plants"/>
    <property type="match status" value="1"/>
</dbReference>
<evidence type="ECO:0000256" key="2">
    <source>
        <dbReference type="RuleBase" id="RU000411"/>
    </source>
</evidence>
<dbReference type="SUPFAM" id="SSF56574">
    <property type="entry name" value="Serpins"/>
    <property type="match status" value="1"/>
</dbReference>
<dbReference type="PROSITE" id="PS00284">
    <property type="entry name" value="SERPIN"/>
    <property type="match status" value="1"/>
</dbReference>
<organism evidence="4 5">
    <name type="scientific">Rosa chinensis</name>
    <name type="common">China rose</name>
    <dbReference type="NCBI Taxonomy" id="74649"/>
    <lineage>
        <taxon>Eukaryota</taxon>
        <taxon>Viridiplantae</taxon>
        <taxon>Streptophyta</taxon>
        <taxon>Embryophyta</taxon>
        <taxon>Tracheophyta</taxon>
        <taxon>Spermatophyta</taxon>
        <taxon>Magnoliopsida</taxon>
        <taxon>eudicotyledons</taxon>
        <taxon>Gunneridae</taxon>
        <taxon>Pentapetalae</taxon>
        <taxon>rosids</taxon>
        <taxon>fabids</taxon>
        <taxon>Rosales</taxon>
        <taxon>Rosaceae</taxon>
        <taxon>Rosoideae</taxon>
        <taxon>Rosoideae incertae sedis</taxon>
        <taxon>Rosa</taxon>
    </lineage>
</organism>
<gene>
    <name evidence="4" type="ORF">RchiOBHm_Chr7g0207951</name>
</gene>
<dbReference type="InterPro" id="IPR042178">
    <property type="entry name" value="Serpin_sf_1"/>
</dbReference>
<dbReference type="InterPro" id="IPR023795">
    <property type="entry name" value="Serpin_CS"/>
</dbReference>